<organism evidence="4 5">
    <name type="scientific">Leucothrix pacifica</name>
    <dbReference type="NCBI Taxonomy" id="1247513"/>
    <lineage>
        <taxon>Bacteria</taxon>
        <taxon>Pseudomonadati</taxon>
        <taxon>Pseudomonadota</taxon>
        <taxon>Gammaproteobacteria</taxon>
        <taxon>Thiotrichales</taxon>
        <taxon>Thiotrichaceae</taxon>
        <taxon>Leucothrix</taxon>
    </lineage>
</organism>
<dbReference type="PANTHER" id="PTHR30466">
    <property type="entry name" value="FLAVIN REDUCTASE"/>
    <property type="match status" value="1"/>
</dbReference>
<dbReference type="SMART" id="SM00903">
    <property type="entry name" value="Flavin_Reduct"/>
    <property type="match status" value="1"/>
</dbReference>
<dbReference type="GO" id="GO:0042602">
    <property type="term" value="F:riboflavin reductase (NADPH) activity"/>
    <property type="evidence" value="ECO:0007669"/>
    <property type="project" value="TreeGrafter"/>
</dbReference>
<dbReference type="Pfam" id="PF01613">
    <property type="entry name" value="Flavin_Reduct"/>
    <property type="match status" value="1"/>
</dbReference>
<dbReference type="Proteomes" id="UP000245539">
    <property type="component" value="Unassembled WGS sequence"/>
</dbReference>
<evidence type="ECO:0000313" key="5">
    <source>
        <dbReference type="Proteomes" id="UP000245539"/>
    </source>
</evidence>
<keyword evidence="5" id="KW-1185">Reference proteome</keyword>
<comment type="caution">
    <text evidence="4">The sequence shown here is derived from an EMBL/GenBank/DDBJ whole genome shotgun (WGS) entry which is preliminary data.</text>
</comment>
<sequence length="309" mass="33007">MSNLDPKALRQAFGTFLTGVTVVTAKSASGELVGFTANSFTSVSMEPPLLLVCPGKSLGSYPVFENCSHFAVNVLAQDQQDISNHFASFDGDRFADVDWQADEFGTPILTGASTHFSCSTHQRVDAGDHMVLFGEIQAFSSTGDEGLGYSNQGYFSLGLERGAGEAPATVRSFRVGAIVEADGAILVKGSEQGLRLPTVEVQSRTGALAAIREHFKQANLPVELGPAYSIFDNPKTGDYSVYFRASCDEAVATDYGTFTPLDSLADAKLASEPVKNMLNRYALERHTGVFGLYLGDEQDGEVHTLHPGG</sequence>
<reference evidence="4 5" key="1">
    <citation type="submission" date="2018-05" db="EMBL/GenBank/DDBJ databases">
        <title>Leucothrix arctica sp. nov., isolated from Arctic seawater.</title>
        <authorList>
            <person name="Choi A."/>
            <person name="Baek K."/>
        </authorList>
    </citation>
    <scope>NUCLEOTIDE SEQUENCE [LARGE SCALE GENOMIC DNA]</scope>
    <source>
        <strain evidence="4 5">JCM 18388</strain>
    </source>
</reference>
<evidence type="ECO:0000313" key="4">
    <source>
        <dbReference type="EMBL" id="PWQ99875.1"/>
    </source>
</evidence>
<protein>
    <submittedName>
        <fullName evidence="4">Flavin reductase</fullName>
    </submittedName>
</protein>
<dbReference type="InterPro" id="IPR002563">
    <property type="entry name" value="Flavin_Rdtase-like_dom"/>
</dbReference>
<dbReference type="OrthoDB" id="9792858at2"/>
<dbReference type="Gene3D" id="3.90.79.10">
    <property type="entry name" value="Nucleoside Triphosphate Pyrophosphohydrolase"/>
    <property type="match status" value="1"/>
</dbReference>
<gene>
    <name evidence="4" type="ORF">DKW60_04205</name>
</gene>
<keyword evidence="2" id="KW-0560">Oxidoreductase</keyword>
<dbReference type="InterPro" id="IPR012349">
    <property type="entry name" value="Split_barrel_FMN-bd"/>
</dbReference>
<dbReference type="AlphaFoldDB" id="A0A317CML7"/>
<dbReference type="InterPro" id="IPR050268">
    <property type="entry name" value="NADH-dep_flavin_reductase"/>
</dbReference>
<dbReference type="PANTHER" id="PTHR30466:SF11">
    <property type="entry name" value="FLAVIN-DEPENDENT MONOOXYGENASE, REDUCTASE SUBUNIT HSAB"/>
    <property type="match status" value="1"/>
</dbReference>
<dbReference type="RefSeq" id="WP_109836419.1">
    <property type="nucleotide sequence ID" value="NZ_QGKM01000007.1"/>
</dbReference>
<proteinExistence type="inferred from homology"/>
<dbReference type="GO" id="GO:0010181">
    <property type="term" value="F:FMN binding"/>
    <property type="evidence" value="ECO:0007669"/>
    <property type="project" value="InterPro"/>
</dbReference>
<feature type="domain" description="Flavin reductase like" evidence="3">
    <location>
        <begin position="13"/>
        <end position="156"/>
    </location>
</feature>
<accession>A0A317CML7</accession>
<evidence type="ECO:0000259" key="3">
    <source>
        <dbReference type="SMART" id="SM00903"/>
    </source>
</evidence>
<evidence type="ECO:0000256" key="1">
    <source>
        <dbReference type="ARBA" id="ARBA00008898"/>
    </source>
</evidence>
<dbReference type="SUPFAM" id="SSF50475">
    <property type="entry name" value="FMN-binding split barrel"/>
    <property type="match status" value="1"/>
</dbReference>
<dbReference type="Gene3D" id="2.30.110.10">
    <property type="entry name" value="Electron Transport, Fmn-binding Protein, Chain A"/>
    <property type="match status" value="1"/>
</dbReference>
<dbReference type="EMBL" id="QGKM01000007">
    <property type="protein sequence ID" value="PWQ99875.1"/>
    <property type="molecule type" value="Genomic_DNA"/>
</dbReference>
<comment type="similarity">
    <text evidence="1">Belongs to the non-flavoprotein flavin reductase family.</text>
</comment>
<name>A0A317CML7_9GAMM</name>
<evidence type="ECO:0000256" key="2">
    <source>
        <dbReference type="ARBA" id="ARBA00023002"/>
    </source>
</evidence>